<dbReference type="AlphaFoldDB" id="A0A4P2VML5"/>
<protein>
    <submittedName>
        <fullName evidence="3">Uncharacterized protein</fullName>
    </submittedName>
</protein>
<evidence type="ECO:0000313" key="4">
    <source>
        <dbReference type="Proteomes" id="UP000291236"/>
    </source>
</evidence>
<reference evidence="3 4" key="1">
    <citation type="submission" date="2018-12" db="EMBL/GenBank/DDBJ databases">
        <title>Rubrispira sanarue gen. nov., sp., nov., a member of the order Silvanigrellales, isolated from a brackish lake in Hamamatsu Japan.</title>
        <authorList>
            <person name="Maejima Y."/>
            <person name="Iino T."/>
            <person name="Muraguchi Y."/>
            <person name="Fukuda K."/>
            <person name="Nojiri H."/>
            <person name="Ohkuma M."/>
            <person name="Moriuchi R."/>
            <person name="Dohra H."/>
            <person name="Kimbara K."/>
            <person name="Shintani M."/>
        </authorList>
    </citation>
    <scope>NUCLEOTIDE SEQUENCE [LARGE SCALE GENOMIC DNA]</scope>
    <source>
        <strain evidence="3 4">RF1110005</strain>
    </source>
</reference>
<dbReference type="RefSeq" id="WP_130607419.1">
    <property type="nucleotide sequence ID" value="NZ_AP019368.1"/>
</dbReference>
<keyword evidence="2" id="KW-0812">Transmembrane</keyword>
<proteinExistence type="predicted"/>
<keyword evidence="2" id="KW-1133">Transmembrane helix</keyword>
<organism evidence="3 4">
    <name type="scientific">Fluviispira sanaruensis</name>
    <dbReference type="NCBI Taxonomy" id="2493639"/>
    <lineage>
        <taxon>Bacteria</taxon>
        <taxon>Pseudomonadati</taxon>
        <taxon>Bdellovibrionota</taxon>
        <taxon>Oligoflexia</taxon>
        <taxon>Silvanigrellales</taxon>
        <taxon>Silvanigrellaceae</taxon>
        <taxon>Fluviispira</taxon>
    </lineage>
</organism>
<gene>
    <name evidence="3" type="ORF">JCM31447_11510</name>
</gene>
<sequence length="257" mass="30103">MNYKIIIILLFVILLTFIGFKVFKKDEKIENKIVEDKILEQSLQSNSKVEIEINNKPTELIKEQKEILSKAPKNRFEKDMRIFEEKYKNMHKNVEFKESEFKVYLKKEAHKKIPTLNNWSFVNNVLAMDKKDLKDPNKKILWEDDNFYYVRTNSSNLNGSYEQFNPKFSLVAFQNDTSTVGIVNGFFIIELKQKINDIYAFEAQNHVKLISSYPKSKIIVVRAKENSNILQTLQSLKANPNIKNSNLEIITGFPVPN</sequence>
<name>A0A4P2VML5_FLUSA</name>
<accession>A0A4P2VML5</accession>
<keyword evidence="2" id="KW-0472">Membrane</keyword>
<dbReference type="Proteomes" id="UP000291236">
    <property type="component" value="Chromosome"/>
</dbReference>
<evidence type="ECO:0000256" key="2">
    <source>
        <dbReference type="SAM" id="Phobius"/>
    </source>
</evidence>
<feature type="coiled-coil region" evidence="1">
    <location>
        <begin position="73"/>
        <end position="100"/>
    </location>
</feature>
<keyword evidence="4" id="KW-1185">Reference proteome</keyword>
<dbReference type="OrthoDB" id="5308496at2"/>
<evidence type="ECO:0000256" key="1">
    <source>
        <dbReference type="SAM" id="Coils"/>
    </source>
</evidence>
<dbReference type="EMBL" id="AP019368">
    <property type="protein sequence ID" value="BBH52709.1"/>
    <property type="molecule type" value="Genomic_DNA"/>
</dbReference>
<evidence type="ECO:0000313" key="3">
    <source>
        <dbReference type="EMBL" id="BBH52709.1"/>
    </source>
</evidence>
<keyword evidence="1" id="KW-0175">Coiled coil</keyword>
<feature type="transmembrane region" description="Helical" evidence="2">
    <location>
        <begin position="6"/>
        <end position="23"/>
    </location>
</feature>
<dbReference type="KEGG" id="sbf:JCM31447_11510"/>